<dbReference type="NCBIfam" id="TIGR01755">
    <property type="entry name" value="flav_wrbA"/>
    <property type="match status" value="1"/>
</dbReference>
<evidence type="ECO:0000259" key="3">
    <source>
        <dbReference type="PROSITE" id="PS50902"/>
    </source>
</evidence>
<dbReference type="Proteomes" id="UP000092730">
    <property type="component" value="Chromosome 3"/>
</dbReference>
<dbReference type="GeneID" id="30213464"/>
<sequence>MPVIDSTSTKPVIAVAFYSTYGHIDALAAEVIKGVESTGAIVKPYVIKETLPHEVLQKMYANTSLQAKYPAITPNDLKEVDGLILGAPTRYGRLPSQVDNFFDQTGQLWATGGLVGKFVTMFTSAAGQHSGHESTYTTTFPFFAHHGMAYVPIAYSNPLVGAVDAMQGSSPYGASTVAGSDGSLKPTANDLAVAEYQGKYFANFVGTFVKGKQAAPAATTTDAAKSVPETSNGYSVDKVAGEPTDKATSTSAPAQANAEKPTPAVDGTPAPAKTAENGSPAKTSTAEKKPKKKGFFSCCDDSGIDK</sequence>
<dbReference type="InterPro" id="IPR010089">
    <property type="entry name" value="Flavoprotein_WrbA-like"/>
</dbReference>
<feature type="region of interest" description="Disordered" evidence="2">
    <location>
        <begin position="218"/>
        <end position="306"/>
    </location>
</feature>
<evidence type="ECO:0000313" key="4">
    <source>
        <dbReference type="EMBL" id="WVW82853.1"/>
    </source>
</evidence>
<comment type="similarity">
    <text evidence="1">Belongs to the WrbA family.</text>
</comment>
<evidence type="ECO:0000256" key="2">
    <source>
        <dbReference type="SAM" id="MobiDB-lite"/>
    </source>
</evidence>
<keyword evidence="5" id="KW-1185">Reference proteome</keyword>
<dbReference type="KEGG" id="kbi:30213464"/>
<evidence type="ECO:0000256" key="1">
    <source>
        <dbReference type="ARBA" id="ARBA00006961"/>
    </source>
</evidence>
<dbReference type="InterPro" id="IPR008254">
    <property type="entry name" value="Flavodoxin/NO_synth"/>
</dbReference>
<dbReference type="EMBL" id="CP144543">
    <property type="protein sequence ID" value="WVW82853.1"/>
    <property type="molecule type" value="Genomic_DNA"/>
</dbReference>
<dbReference type="GO" id="GO:0003955">
    <property type="term" value="F:NAD(P)H dehydrogenase (quinone) activity"/>
    <property type="evidence" value="ECO:0007669"/>
    <property type="project" value="InterPro"/>
</dbReference>
<dbReference type="RefSeq" id="XP_065726024.1">
    <property type="nucleotide sequence ID" value="XM_065869952.1"/>
</dbReference>
<dbReference type="PROSITE" id="PS50902">
    <property type="entry name" value="FLAVODOXIN_LIKE"/>
    <property type="match status" value="1"/>
</dbReference>
<dbReference type="PANTHER" id="PTHR30546:SF23">
    <property type="entry name" value="FLAVOPROTEIN-LIKE PROTEIN YCP4-RELATED"/>
    <property type="match status" value="1"/>
</dbReference>
<name>A0AAJ8M7R9_9TREE</name>
<dbReference type="SUPFAM" id="SSF52218">
    <property type="entry name" value="Flavoproteins"/>
    <property type="match status" value="1"/>
</dbReference>
<protein>
    <submittedName>
        <fullName evidence="4">NAD(P)H:quinone oxidoreductase, type IV</fullName>
    </submittedName>
</protein>
<dbReference type="FunFam" id="3.40.50.360:FF:000001">
    <property type="entry name" value="NAD(P)H dehydrogenase (Quinone) FQR1-like"/>
    <property type="match status" value="1"/>
</dbReference>
<feature type="domain" description="Flavodoxin-like" evidence="3">
    <location>
        <begin position="13"/>
        <end position="201"/>
    </location>
</feature>
<dbReference type="Gene3D" id="3.40.50.360">
    <property type="match status" value="1"/>
</dbReference>
<dbReference type="AlphaFoldDB" id="A0AAJ8M7R9"/>
<dbReference type="InterPro" id="IPR029039">
    <property type="entry name" value="Flavoprotein-like_sf"/>
</dbReference>
<dbReference type="InterPro" id="IPR005025">
    <property type="entry name" value="FMN_Rdtase-like_dom"/>
</dbReference>
<dbReference type="GO" id="GO:0010181">
    <property type="term" value="F:FMN binding"/>
    <property type="evidence" value="ECO:0007669"/>
    <property type="project" value="InterPro"/>
</dbReference>
<dbReference type="Pfam" id="PF03358">
    <property type="entry name" value="FMN_red"/>
    <property type="match status" value="1"/>
</dbReference>
<reference evidence="4" key="2">
    <citation type="submission" date="2024-02" db="EMBL/GenBank/DDBJ databases">
        <title>Comparative genomics of Cryptococcus and Kwoniella reveals pathogenesis evolution and contrasting modes of karyotype evolution via chromosome fusion or intercentromeric recombination.</title>
        <authorList>
            <person name="Coelho M.A."/>
            <person name="David-Palma M."/>
            <person name="Shea T."/>
            <person name="Bowers K."/>
            <person name="McGinley-Smith S."/>
            <person name="Mohammad A.W."/>
            <person name="Gnirke A."/>
            <person name="Yurkov A.M."/>
            <person name="Nowrousian M."/>
            <person name="Sun S."/>
            <person name="Cuomo C.A."/>
            <person name="Heitman J."/>
        </authorList>
    </citation>
    <scope>NUCLEOTIDE SEQUENCE</scope>
    <source>
        <strain evidence="4">CBS 10118</strain>
    </source>
</reference>
<dbReference type="NCBIfam" id="NF002999">
    <property type="entry name" value="PRK03767.1"/>
    <property type="match status" value="1"/>
</dbReference>
<evidence type="ECO:0000313" key="5">
    <source>
        <dbReference type="Proteomes" id="UP000092730"/>
    </source>
</evidence>
<dbReference type="GO" id="GO:0016020">
    <property type="term" value="C:membrane"/>
    <property type="evidence" value="ECO:0007669"/>
    <property type="project" value="TreeGrafter"/>
</dbReference>
<dbReference type="PANTHER" id="PTHR30546">
    <property type="entry name" value="FLAVODOXIN-RELATED PROTEIN WRBA-RELATED"/>
    <property type="match status" value="1"/>
</dbReference>
<gene>
    <name evidence="4" type="ORF">I302_104865</name>
</gene>
<proteinExistence type="inferred from homology"/>
<accession>A0AAJ8M7R9</accession>
<organism evidence="4 5">
    <name type="scientific">Kwoniella bestiolae CBS 10118</name>
    <dbReference type="NCBI Taxonomy" id="1296100"/>
    <lineage>
        <taxon>Eukaryota</taxon>
        <taxon>Fungi</taxon>
        <taxon>Dikarya</taxon>
        <taxon>Basidiomycota</taxon>
        <taxon>Agaricomycotina</taxon>
        <taxon>Tremellomycetes</taxon>
        <taxon>Tremellales</taxon>
        <taxon>Cryptococcaceae</taxon>
        <taxon>Kwoniella</taxon>
    </lineage>
</organism>
<reference evidence="4" key="1">
    <citation type="submission" date="2013-07" db="EMBL/GenBank/DDBJ databases">
        <authorList>
            <consortium name="The Broad Institute Genome Sequencing Platform"/>
            <person name="Cuomo C."/>
            <person name="Litvintseva A."/>
            <person name="Chen Y."/>
            <person name="Heitman J."/>
            <person name="Sun S."/>
            <person name="Springer D."/>
            <person name="Dromer F."/>
            <person name="Young S.K."/>
            <person name="Zeng Q."/>
            <person name="Gargeya S."/>
            <person name="Fitzgerald M."/>
            <person name="Abouelleil A."/>
            <person name="Alvarado L."/>
            <person name="Berlin A.M."/>
            <person name="Chapman S.B."/>
            <person name="Dewar J."/>
            <person name="Goldberg J."/>
            <person name="Griggs A."/>
            <person name="Gujja S."/>
            <person name="Hansen M."/>
            <person name="Howarth C."/>
            <person name="Imamovic A."/>
            <person name="Larimer J."/>
            <person name="McCowan C."/>
            <person name="Murphy C."/>
            <person name="Pearson M."/>
            <person name="Priest M."/>
            <person name="Roberts A."/>
            <person name="Saif S."/>
            <person name="Shea T."/>
            <person name="Sykes S."/>
            <person name="Wortman J."/>
            <person name="Nusbaum C."/>
            <person name="Birren B."/>
        </authorList>
    </citation>
    <scope>NUCLEOTIDE SEQUENCE</scope>
    <source>
        <strain evidence="4">CBS 10118</strain>
    </source>
</reference>